<accession>A0A4R3SZZ4</accession>
<dbReference type="Proteomes" id="UP000295773">
    <property type="component" value="Unassembled WGS sequence"/>
</dbReference>
<dbReference type="InterPro" id="IPR036701">
    <property type="entry name" value="RraB-like_sf"/>
</dbReference>
<name>A0A4R3SZZ4_9FIRM</name>
<evidence type="ECO:0000256" key="1">
    <source>
        <dbReference type="SAM" id="MobiDB-lite"/>
    </source>
</evidence>
<dbReference type="GeneID" id="73794538"/>
<dbReference type="Gene3D" id="3.30.70.970">
    <property type="entry name" value="RraB-like"/>
    <property type="match status" value="1"/>
</dbReference>
<comment type="caution">
    <text evidence="3">The sequence shown here is derived from an EMBL/GenBank/DDBJ whole genome shotgun (WGS) entry which is preliminary data.</text>
</comment>
<sequence length="212" mass="24348">MKKIFPILAVLGSAAALIAYKMKKEEEKQIIDLDQGLLYDDEPEDNEDAAEEAPISDPQHCCEEVNEAFEEAHESLDEFEDVQSTSDDEAKEETQEEYDEMFTHLTRAEMALLKEDTDARMEALEQKGDVHDHERPVQHVVKFQDEESMNQFKSVVINRGYVITRGSEEFELIVLHITPMDKVKLMSNVYYLADVATAYQGVYKGWQSKAVY</sequence>
<keyword evidence="4" id="KW-1185">Reference proteome</keyword>
<evidence type="ECO:0000313" key="3">
    <source>
        <dbReference type="EMBL" id="TCU53706.1"/>
    </source>
</evidence>
<dbReference type="SUPFAM" id="SSF89946">
    <property type="entry name" value="Hypothetical protein VC0424"/>
    <property type="match status" value="1"/>
</dbReference>
<dbReference type="AlphaFoldDB" id="A0A4R3SZZ4"/>
<feature type="compositionally biased region" description="Acidic residues" evidence="1">
    <location>
        <begin position="77"/>
        <end position="93"/>
    </location>
</feature>
<dbReference type="EMBL" id="SMBP01000026">
    <property type="protein sequence ID" value="TCU53706.1"/>
    <property type="molecule type" value="Genomic_DNA"/>
</dbReference>
<evidence type="ECO:0000259" key="2">
    <source>
        <dbReference type="Pfam" id="PF06877"/>
    </source>
</evidence>
<dbReference type="RefSeq" id="WP_008690065.1">
    <property type="nucleotide sequence ID" value="NZ_AP024510.1"/>
</dbReference>
<dbReference type="InterPro" id="IPR009671">
    <property type="entry name" value="RraB_dom"/>
</dbReference>
<feature type="region of interest" description="Disordered" evidence="1">
    <location>
        <begin position="72"/>
        <end position="93"/>
    </location>
</feature>
<proteinExistence type="predicted"/>
<organism evidence="3 4">
    <name type="scientific">Longicatena caecimuris</name>
    <dbReference type="NCBI Taxonomy" id="1796635"/>
    <lineage>
        <taxon>Bacteria</taxon>
        <taxon>Bacillati</taxon>
        <taxon>Bacillota</taxon>
        <taxon>Erysipelotrichia</taxon>
        <taxon>Erysipelotrichales</taxon>
        <taxon>Erysipelotrichaceae</taxon>
        <taxon>Longicatena</taxon>
    </lineage>
</organism>
<protein>
    <submittedName>
        <fullName evidence="3">Regulator of ribonuclease activity B</fullName>
    </submittedName>
</protein>
<reference evidence="3 4" key="1">
    <citation type="submission" date="2019-03" db="EMBL/GenBank/DDBJ databases">
        <title>Genomic Encyclopedia of Type Strains, Phase IV (KMG-IV): sequencing the most valuable type-strain genomes for metagenomic binning, comparative biology and taxonomic classification.</title>
        <authorList>
            <person name="Goeker M."/>
        </authorList>
    </citation>
    <scope>NUCLEOTIDE SEQUENCE [LARGE SCALE GENOMIC DNA]</scope>
    <source>
        <strain evidence="3 4">DSM 29481</strain>
    </source>
</reference>
<dbReference type="Pfam" id="PF06877">
    <property type="entry name" value="RraB"/>
    <property type="match status" value="1"/>
</dbReference>
<feature type="domain" description="Regulator of ribonuclease activity B" evidence="2">
    <location>
        <begin position="115"/>
        <end position="207"/>
    </location>
</feature>
<evidence type="ECO:0000313" key="4">
    <source>
        <dbReference type="Proteomes" id="UP000295773"/>
    </source>
</evidence>
<gene>
    <name evidence="3" type="ORF">EDD61_1263</name>
</gene>